<evidence type="ECO:0000259" key="9">
    <source>
        <dbReference type="PROSITE" id="PS50109"/>
    </source>
</evidence>
<organism evidence="11 12">
    <name type="scientific">Clostridium neuense</name>
    <dbReference type="NCBI Taxonomy" id="1728934"/>
    <lineage>
        <taxon>Bacteria</taxon>
        <taxon>Bacillati</taxon>
        <taxon>Bacillota</taxon>
        <taxon>Clostridia</taxon>
        <taxon>Eubacteriales</taxon>
        <taxon>Clostridiaceae</taxon>
        <taxon>Clostridium</taxon>
    </lineage>
</organism>
<evidence type="ECO:0000256" key="4">
    <source>
        <dbReference type="ARBA" id="ARBA00022553"/>
    </source>
</evidence>
<keyword evidence="7" id="KW-0902">Two-component regulatory system</keyword>
<dbReference type="SMART" id="SM00388">
    <property type="entry name" value="HisKA"/>
    <property type="match status" value="1"/>
</dbReference>
<keyword evidence="12" id="KW-1185">Reference proteome</keyword>
<dbReference type="SMART" id="SM00387">
    <property type="entry name" value="HATPase_c"/>
    <property type="match status" value="1"/>
</dbReference>
<dbReference type="Pfam" id="PF00512">
    <property type="entry name" value="HisKA"/>
    <property type="match status" value="1"/>
</dbReference>
<evidence type="ECO:0000256" key="1">
    <source>
        <dbReference type="ARBA" id="ARBA00000085"/>
    </source>
</evidence>
<name>A0ABW8TKL3_9CLOT</name>
<keyword evidence="8" id="KW-1133">Transmembrane helix</keyword>
<feature type="transmembrane region" description="Helical" evidence="8">
    <location>
        <begin position="160"/>
        <end position="178"/>
    </location>
</feature>
<gene>
    <name evidence="11" type="ORF">ACJDT4_21975</name>
</gene>
<keyword evidence="4" id="KW-0597">Phosphoprotein</keyword>
<evidence type="ECO:0000256" key="5">
    <source>
        <dbReference type="ARBA" id="ARBA00022679"/>
    </source>
</evidence>
<reference evidence="11 12" key="1">
    <citation type="submission" date="2024-11" db="EMBL/GenBank/DDBJ databases">
        <authorList>
            <person name="Heng Y.C."/>
            <person name="Lim A.C.H."/>
            <person name="Lee J.K.Y."/>
            <person name="Kittelmann S."/>
        </authorList>
    </citation>
    <scope>NUCLEOTIDE SEQUENCE [LARGE SCALE GENOMIC DNA]</scope>
    <source>
        <strain evidence="11 12">WILCCON 0114</strain>
    </source>
</reference>
<sequence length="457" mass="51712">MQSIRRRLSIITIACSIVAIILCALFVNLAVNNTFNKYMSDIQEQRNNRIVQYFEQIYKKDKRWQSTSGEEIMHEAYMGNYCLTLLDANKKVIWGMNPSTIKQNMNGTMMKSQSTGVYMSSTFPIKDNGKIVGYVTIGQYSPIILSKQDVDFKLAINKNIVISVIVTALSAIIISIMLSKQFSAPIKAVADTSVELSKGNYSASSDVKSDIVELNNLIESINTLGAKLKKQDELRRRLVSDISHEIRTPLNVLQNNLEAMLDGVFPVDENRLNYLNSEVIRFGKLLDNLSELNGFEDEKVQLKMKVILIDEIVKAVCDEFYIELKNKNIKLNLDIEKGKKFNIMGDYNKLKEVFINIISNAVKFTNNNGQIWIKLYKSEGKVLVKIRDNGIGIKEEDLPNIFERLYRGDKSRHKIQGNGIGLTIVKRILSLHSADIGVSSVEGKGTEFTISFREVII</sequence>
<dbReference type="PANTHER" id="PTHR45453">
    <property type="entry name" value="PHOSPHATE REGULON SENSOR PROTEIN PHOR"/>
    <property type="match status" value="1"/>
</dbReference>
<feature type="domain" description="Histidine kinase" evidence="9">
    <location>
        <begin position="241"/>
        <end position="456"/>
    </location>
</feature>
<comment type="subcellular location">
    <subcellularLocation>
        <location evidence="2">Membrane</location>
    </subcellularLocation>
</comment>
<keyword evidence="5" id="KW-0808">Transferase</keyword>
<dbReference type="Pfam" id="PF02518">
    <property type="entry name" value="HATPase_c"/>
    <property type="match status" value="1"/>
</dbReference>
<dbReference type="InterPro" id="IPR003660">
    <property type="entry name" value="HAMP_dom"/>
</dbReference>
<dbReference type="Gene3D" id="1.10.287.130">
    <property type="match status" value="1"/>
</dbReference>
<dbReference type="SUPFAM" id="SSF47384">
    <property type="entry name" value="Homodimeric domain of signal transducing histidine kinase"/>
    <property type="match status" value="1"/>
</dbReference>
<dbReference type="Proteomes" id="UP001623592">
    <property type="component" value="Unassembled WGS sequence"/>
</dbReference>
<evidence type="ECO:0000256" key="3">
    <source>
        <dbReference type="ARBA" id="ARBA00012438"/>
    </source>
</evidence>
<dbReference type="PROSITE" id="PS50885">
    <property type="entry name" value="HAMP"/>
    <property type="match status" value="1"/>
</dbReference>
<dbReference type="PRINTS" id="PR00344">
    <property type="entry name" value="BCTRLSENSOR"/>
</dbReference>
<keyword evidence="6 11" id="KW-0418">Kinase</keyword>
<dbReference type="EC" id="2.7.13.3" evidence="3"/>
<dbReference type="GO" id="GO:0016301">
    <property type="term" value="F:kinase activity"/>
    <property type="evidence" value="ECO:0007669"/>
    <property type="project" value="UniProtKB-KW"/>
</dbReference>
<dbReference type="InterPro" id="IPR003661">
    <property type="entry name" value="HisK_dim/P_dom"/>
</dbReference>
<evidence type="ECO:0000256" key="6">
    <source>
        <dbReference type="ARBA" id="ARBA00022777"/>
    </source>
</evidence>
<protein>
    <recommendedName>
        <fullName evidence="3">histidine kinase</fullName>
        <ecNumber evidence="3">2.7.13.3</ecNumber>
    </recommendedName>
</protein>
<comment type="catalytic activity">
    <reaction evidence="1">
        <text>ATP + protein L-histidine = ADP + protein N-phospho-L-histidine.</text>
        <dbReference type="EC" id="2.7.13.3"/>
    </reaction>
</comment>
<keyword evidence="8" id="KW-0472">Membrane</keyword>
<evidence type="ECO:0000256" key="7">
    <source>
        <dbReference type="ARBA" id="ARBA00023012"/>
    </source>
</evidence>
<dbReference type="InterPro" id="IPR005467">
    <property type="entry name" value="His_kinase_dom"/>
</dbReference>
<feature type="transmembrane region" description="Helical" evidence="8">
    <location>
        <begin position="7"/>
        <end position="31"/>
    </location>
</feature>
<feature type="domain" description="HAMP" evidence="10">
    <location>
        <begin position="180"/>
        <end position="233"/>
    </location>
</feature>
<accession>A0ABW8TKL3</accession>
<evidence type="ECO:0000256" key="8">
    <source>
        <dbReference type="SAM" id="Phobius"/>
    </source>
</evidence>
<dbReference type="SUPFAM" id="SSF55874">
    <property type="entry name" value="ATPase domain of HSP90 chaperone/DNA topoisomerase II/histidine kinase"/>
    <property type="match status" value="1"/>
</dbReference>
<evidence type="ECO:0000313" key="12">
    <source>
        <dbReference type="Proteomes" id="UP001623592"/>
    </source>
</evidence>
<dbReference type="InterPro" id="IPR050351">
    <property type="entry name" value="BphY/WalK/GraS-like"/>
</dbReference>
<dbReference type="CDD" id="cd00082">
    <property type="entry name" value="HisKA"/>
    <property type="match status" value="1"/>
</dbReference>
<evidence type="ECO:0000256" key="2">
    <source>
        <dbReference type="ARBA" id="ARBA00004370"/>
    </source>
</evidence>
<dbReference type="EMBL" id="JBJIAA010000025">
    <property type="protein sequence ID" value="MFL0253077.1"/>
    <property type="molecule type" value="Genomic_DNA"/>
</dbReference>
<keyword evidence="8" id="KW-0812">Transmembrane</keyword>
<dbReference type="PANTHER" id="PTHR45453:SF1">
    <property type="entry name" value="PHOSPHATE REGULON SENSOR PROTEIN PHOR"/>
    <property type="match status" value="1"/>
</dbReference>
<evidence type="ECO:0000259" key="10">
    <source>
        <dbReference type="PROSITE" id="PS50885"/>
    </source>
</evidence>
<evidence type="ECO:0000313" key="11">
    <source>
        <dbReference type="EMBL" id="MFL0253077.1"/>
    </source>
</evidence>
<dbReference type="RefSeq" id="WP_406789740.1">
    <property type="nucleotide sequence ID" value="NZ_JBJIAA010000025.1"/>
</dbReference>
<dbReference type="Gene3D" id="3.30.565.10">
    <property type="entry name" value="Histidine kinase-like ATPase, C-terminal domain"/>
    <property type="match status" value="1"/>
</dbReference>
<dbReference type="CDD" id="cd00075">
    <property type="entry name" value="HATPase"/>
    <property type="match status" value="1"/>
</dbReference>
<dbReference type="InterPro" id="IPR003594">
    <property type="entry name" value="HATPase_dom"/>
</dbReference>
<dbReference type="Gene3D" id="6.10.340.10">
    <property type="match status" value="1"/>
</dbReference>
<dbReference type="InterPro" id="IPR036097">
    <property type="entry name" value="HisK_dim/P_sf"/>
</dbReference>
<dbReference type="InterPro" id="IPR036890">
    <property type="entry name" value="HATPase_C_sf"/>
</dbReference>
<proteinExistence type="predicted"/>
<dbReference type="InterPro" id="IPR004358">
    <property type="entry name" value="Sig_transdc_His_kin-like_C"/>
</dbReference>
<dbReference type="PROSITE" id="PS50109">
    <property type="entry name" value="HIS_KIN"/>
    <property type="match status" value="1"/>
</dbReference>
<comment type="caution">
    <text evidence="11">The sequence shown here is derived from an EMBL/GenBank/DDBJ whole genome shotgun (WGS) entry which is preliminary data.</text>
</comment>